<evidence type="ECO:0000313" key="1">
    <source>
        <dbReference type="EMBL" id="KAH9305236.1"/>
    </source>
</evidence>
<gene>
    <name evidence="1" type="ORF">KI387_009640</name>
</gene>
<dbReference type="Proteomes" id="UP000824469">
    <property type="component" value="Unassembled WGS sequence"/>
</dbReference>
<dbReference type="EMBL" id="JAHRHJ020000008">
    <property type="protein sequence ID" value="KAH9305236.1"/>
    <property type="molecule type" value="Genomic_DNA"/>
</dbReference>
<name>A0AA38FJT0_TAXCH</name>
<evidence type="ECO:0000313" key="2">
    <source>
        <dbReference type="Proteomes" id="UP000824469"/>
    </source>
</evidence>
<sequence length="378" mass="42183">DAQVAFAALPEKRVLATILVADIPPSYGMLLSRNFSKNVGGEIMMDWSHALIPVNGKMKKLLPEKQTEYIVQKIDDPKAQILYADIGHGNYMVMSQGETNPVGGKSSNGFGIPCNKKENIQVLKTAHSDSSHLQVFIPQHYLNLTNECILNAPHDACQFGLSSNDEEDKQIEALFQPEMEFMEDLSCARIGCSCFEGNNLMLVKEEVHHDRVNRFSSLVFEGFQYTEMEISIDHSLFVLNYLNDKQVPLPKENGVSWSTGPLAIFNNEMSTHTPFCSPSKQIEVDEPHLENFLHDYDSPVSTHPLGCRQDEGGDVIDSSLPSLSNFKFPSNHEDKSVVKLAPKSQDLLEVENKVVDFAKAAGMFLKDMVEIAQNSEKC</sequence>
<organism evidence="1 2">
    <name type="scientific">Taxus chinensis</name>
    <name type="common">Chinese yew</name>
    <name type="synonym">Taxus wallichiana var. chinensis</name>
    <dbReference type="NCBI Taxonomy" id="29808"/>
    <lineage>
        <taxon>Eukaryota</taxon>
        <taxon>Viridiplantae</taxon>
        <taxon>Streptophyta</taxon>
        <taxon>Embryophyta</taxon>
        <taxon>Tracheophyta</taxon>
        <taxon>Spermatophyta</taxon>
        <taxon>Pinopsida</taxon>
        <taxon>Pinidae</taxon>
        <taxon>Conifers II</taxon>
        <taxon>Cupressales</taxon>
        <taxon>Taxaceae</taxon>
        <taxon>Taxus</taxon>
    </lineage>
</organism>
<protein>
    <submittedName>
        <fullName evidence="1">Uncharacterized protein</fullName>
    </submittedName>
</protein>
<accession>A0AA38FJT0</accession>
<proteinExistence type="predicted"/>
<comment type="caution">
    <text evidence="1">The sequence shown here is derived from an EMBL/GenBank/DDBJ whole genome shotgun (WGS) entry which is preliminary data.</text>
</comment>
<feature type="non-terminal residue" evidence="1">
    <location>
        <position position="1"/>
    </location>
</feature>
<keyword evidence="2" id="KW-1185">Reference proteome</keyword>
<dbReference type="AlphaFoldDB" id="A0AA38FJT0"/>
<reference evidence="1 2" key="1">
    <citation type="journal article" date="2021" name="Nat. Plants">
        <title>The Taxus genome provides insights into paclitaxel biosynthesis.</title>
        <authorList>
            <person name="Xiong X."/>
            <person name="Gou J."/>
            <person name="Liao Q."/>
            <person name="Li Y."/>
            <person name="Zhou Q."/>
            <person name="Bi G."/>
            <person name="Li C."/>
            <person name="Du R."/>
            <person name="Wang X."/>
            <person name="Sun T."/>
            <person name="Guo L."/>
            <person name="Liang H."/>
            <person name="Lu P."/>
            <person name="Wu Y."/>
            <person name="Zhang Z."/>
            <person name="Ro D.K."/>
            <person name="Shang Y."/>
            <person name="Huang S."/>
            <person name="Yan J."/>
        </authorList>
    </citation>
    <scope>NUCLEOTIDE SEQUENCE [LARGE SCALE GENOMIC DNA]</scope>
    <source>
        <strain evidence="1">Ta-2019</strain>
    </source>
</reference>